<reference evidence="2" key="1">
    <citation type="submission" date="2022-11" db="UniProtKB">
        <authorList>
            <consortium name="WormBaseParasite"/>
        </authorList>
    </citation>
    <scope>IDENTIFICATION</scope>
</reference>
<organism evidence="1 2">
    <name type="scientific">Panagrolaimus sp. JU765</name>
    <dbReference type="NCBI Taxonomy" id="591449"/>
    <lineage>
        <taxon>Eukaryota</taxon>
        <taxon>Metazoa</taxon>
        <taxon>Ecdysozoa</taxon>
        <taxon>Nematoda</taxon>
        <taxon>Chromadorea</taxon>
        <taxon>Rhabditida</taxon>
        <taxon>Tylenchina</taxon>
        <taxon>Panagrolaimomorpha</taxon>
        <taxon>Panagrolaimoidea</taxon>
        <taxon>Panagrolaimidae</taxon>
        <taxon>Panagrolaimus</taxon>
    </lineage>
</organism>
<dbReference type="Proteomes" id="UP000887576">
    <property type="component" value="Unplaced"/>
</dbReference>
<dbReference type="WBParaSite" id="JU765_v2.g7938.t1">
    <property type="protein sequence ID" value="JU765_v2.g7938.t1"/>
    <property type="gene ID" value="JU765_v2.g7938"/>
</dbReference>
<evidence type="ECO:0000313" key="1">
    <source>
        <dbReference type="Proteomes" id="UP000887576"/>
    </source>
</evidence>
<sequence length="329" mass="36872">MVIYDRLRSTKYDQLLYQMIEHGPGSFYVHPMEINEILDKAFCIFSAEETLLELEAPTVIIGDLRGQYCDFFRWLKLTGFPPKQQILILGGFFDGTICGSIELLVFIAALKVALPYNFFVIRGVTEFIGVDLKRGFSRRVCADLSSAALRMFSQMPLAAVISQKILCVHSGISPRIKSFKSISSIKRPIVDLTCSKIVLDLLFNLPDPTIQSTKPIQSGHGHFFGESVVDQVLNRLDLELIVRGRNSSPQGYFLFNNRRVLTLWSAIGRDTSFGVVAVVEKNLEITLKRIQTEEKVVAKTCPKDTLTETQSVGQSVEGQESTQPKSNKL</sequence>
<name>A0AC34RKZ7_9BILA</name>
<accession>A0AC34RKZ7</accession>
<protein>
    <submittedName>
        <fullName evidence="2">Serine/threonine specific protein phosphatases domain-containing protein</fullName>
    </submittedName>
</protein>
<proteinExistence type="predicted"/>
<evidence type="ECO:0000313" key="2">
    <source>
        <dbReference type="WBParaSite" id="JU765_v2.g7938.t1"/>
    </source>
</evidence>